<dbReference type="EMBL" id="CAXKWB010027305">
    <property type="protein sequence ID" value="CAL4131725.1"/>
    <property type="molecule type" value="Genomic_DNA"/>
</dbReference>
<accession>A0AAV2RLQ1</accession>
<keyword evidence="3" id="KW-1185">Reference proteome</keyword>
<comment type="caution">
    <text evidence="2">The sequence shown here is derived from an EMBL/GenBank/DDBJ whole genome shotgun (WGS) entry which is preliminary data.</text>
</comment>
<dbReference type="Proteomes" id="UP001497623">
    <property type="component" value="Unassembled WGS sequence"/>
</dbReference>
<name>A0AAV2RLQ1_MEGNR</name>
<evidence type="ECO:0000256" key="1">
    <source>
        <dbReference type="SAM" id="MobiDB-lite"/>
    </source>
</evidence>
<reference evidence="2 3" key="1">
    <citation type="submission" date="2024-05" db="EMBL/GenBank/DDBJ databases">
        <authorList>
            <person name="Wallberg A."/>
        </authorList>
    </citation>
    <scope>NUCLEOTIDE SEQUENCE [LARGE SCALE GENOMIC DNA]</scope>
</reference>
<protein>
    <submittedName>
        <fullName evidence="2">Uncharacterized protein</fullName>
    </submittedName>
</protein>
<feature type="compositionally biased region" description="Basic and acidic residues" evidence="1">
    <location>
        <begin position="54"/>
        <end position="68"/>
    </location>
</feature>
<feature type="compositionally biased region" description="Low complexity" evidence="1">
    <location>
        <begin position="103"/>
        <end position="122"/>
    </location>
</feature>
<organism evidence="2 3">
    <name type="scientific">Meganyctiphanes norvegica</name>
    <name type="common">Northern krill</name>
    <name type="synonym">Thysanopoda norvegica</name>
    <dbReference type="NCBI Taxonomy" id="48144"/>
    <lineage>
        <taxon>Eukaryota</taxon>
        <taxon>Metazoa</taxon>
        <taxon>Ecdysozoa</taxon>
        <taxon>Arthropoda</taxon>
        <taxon>Crustacea</taxon>
        <taxon>Multicrustacea</taxon>
        <taxon>Malacostraca</taxon>
        <taxon>Eumalacostraca</taxon>
        <taxon>Eucarida</taxon>
        <taxon>Euphausiacea</taxon>
        <taxon>Euphausiidae</taxon>
        <taxon>Meganyctiphanes</taxon>
    </lineage>
</organism>
<evidence type="ECO:0000313" key="2">
    <source>
        <dbReference type="EMBL" id="CAL4131725.1"/>
    </source>
</evidence>
<dbReference type="AlphaFoldDB" id="A0AAV2RLQ1"/>
<sequence>MTGRSVRPIYGRTKVQGDPQEEDAFLYCLCYYFDEARRGDKNEDAERRRRASRQVKEEEEMKHQGKKDDDDDECLNPLVHRERPGRPLRGGGLRRSYTPDRGASTSTSSAHQTSRSSRSHSQPPQGKPKCGFLFRRQRKKK</sequence>
<evidence type="ECO:0000313" key="3">
    <source>
        <dbReference type="Proteomes" id="UP001497623"/>
    </source>
</evidence>
<proteinExistence type="predicted"/>
<feature type="region of interest" description="Disordered" evidence="1">
    <location>
        <begin position="39"/>
        <end position="141"/>
    </location>
</feature>
<gene>
    <name evidence="2" type="ORF">MNOR_LOCUS26825</name>
</gene>